<name>A0A1G1W9G9_9BACT</name>
<organism evidence="1 2">
    <name type="scientific">Candidatus Woykebacteria bacterium RBG_13_40_15</name>
    <dbReference type="NCBI Taxonomy" id="1802593"/>
    <lineage>
        <taxon>Bacteria</taxon>
        <taxon>Candidatus Woykeibacteriota</taxon>
    </lineage>
</organism>
<dbReference type="Proteomes" id="UP000176631">
    <property type="component" value="Unassembled WGS sequence"/>
</dbReference>
<sequence length="61" mass="7550">MKRTLVTGKHFIEQTGINARKFYRHLKQNKLDYYVIEGKNRKWFLEPLPFPKKRRKEKKES</sequence>
<gene>
    <name evidence="1" type="ORF">A2172_00185</name>
</gene>
<dbReference type="STRING" id="1802593.A2172_00185"/>
<evidence type="ECO:0000313" key="2">
    <source>
        <dbReference type="Proteomes" id="UP000176631"/>
    </source>
</evidence>
<reference evidence="1 2" key="1">
    <citation type="journal article" date="2016" name="Nat. Commun.">
        <title>Thousands of microbial genomes shed light on interconnected biogeochemical processes in an aquifer system.</title>
        <authorList>
            <person name="Anantharaman K."/>
            <person name="Brown C.T."/>
            <person name="Hug L.A."/>
            <person name="Sharon I."/>
            <person name="Castelle C.J."/>
            <person name="Probst A.J."/>
            <person name="Thomas B.C."/>
            <person name="Singh A."/>
            <person name="Wilkins M.J."/>
            <person name="Karaoz U."/>
            <person name="Brodie E.L."/>
            <person name="Williams K.H."/>
            <person name="Hubbard S.S."/>
            <person name="Banfield J.F."/>
        </authorList>
    </citation>
    <scope>NUCLEOTIDE SEQUENCE [LARGE SCALE GENOMIC DNA]</scope>
</reference>
<evidence type="ECO:0000313" key="1">
    <source>
        <dbReference type="EMBL" id="OGY24274.1"/>
    </source>
</evidence>
<proteinExistence type="predicted"/>
<comment type="caution">
    <text evidence="1">The sequence shown here is derived from an EMBL/GenBank/DDBJ whole genome shotgun (WGS) entry which is preliminary data.</text>
</comment>
<accession>A0A1G1W9G9</accession>
<protein>
    <submittedName>
        <fullName evidence="1">Uncharacterized protein</fullName>
    </submittedName>
</protein>
<dbReference type="AlphaFoldDB" id="A0A1G1W9G9"/>
<dbReference type="EMBL" id="MHCP01000014">
    <property type="protein sequence ID" value="OGY24274.1"/>
    <property type="molecule type" value="Genomic_DNA"/>
</dbReference>